<dbReference type="Proteomes" id="UP001501490">
    <property type="component" value="Unassembled WGS sequence"/>
</dbReference>
<evidence type="ECO:0000256" key="1">
    <source>
        <dbReference type="SAM" id="Phobius"/>
    </source>
</evidence>
<evidence type="ECO:0008006" key="4">
    <source>
        <dbReference type="Google" id="ProtNLM"/>
    </source>
</evidence>
<evidence type="ECO:0000313" key="3">
    <source>
        <dbReference type="Proteomes" id="UP001501490"/>
    </source>
</evidence>
<dbReference type="RefSeq" id="WP_344810062.1">
    <property type="nucleotide sequence ID" value="NZ_BAABAB010000056.1"/>
</dbReference>
<keyword evidence="1" id="KW-0472">Membrane</keyword>
<evidence type="ECO:0000313" key="2">
    <source>
        <dbReference type="EMBL" id="GAA3643170.1"/>
    </source>
</evidence>
<accession>A0ABP7AYJ2</accession>
<protein>
    <recommendedName>
        <fullName evidence="4">Secreted protein</fullName>
    </recommendedName>
</protein>
<proteinExistence type="predicted"/>
<keyword evidence="3" id="KW-1185">Reference proteome</keyword>
<dbReference type="EMBL" id="BAABAB010000056">
    <property type="protein sequence ID" value="GAA3643170.1"/>
    <property type="molecule type" value="Genomic_DNA"/>
</dbReference>
<keyword evidence="1" id="KW-0812">Transmembrane</keyword>
<feature type="transmembrane region" description="Helical" evidence="1">
    <location>
        <begin position="6"/>
        <end position="26"/>
    </location>
</feature>
<gene>
    <name evidence="2" type="ORF">GCM10022236_52280</name>
</gene>
<sequence>MIITVFLLNAVLVLAILIALGARHALRRLRYRRSAVSAPPAAIFDAGRSVHLVPDSVEQHVIDESGECWCHPQCCLSRRASGSLIVFVDHVARRRVT</sequence>
<organism evidence="2 3">
    <name type="scientific">Microlunatus ginsengisoli</name>
    <dbReference type="NCBI Taxonomy" id="363863"/>
    <lineage>
        <taxon>Bacteria</taxon>
        <taxon>Bacillati</taxon>
        <taxon>Actinomycetota</taxon>
        <taxon>Actinomycetes</taxon>
        <taxon>Propionibacteriales</taxon>
        <taxon>Propionibacteriaceae</taxon>
        <taxon>Microlunatus</taxon>
    </lineage>
</organism>
<name>A0ABP7AYJ2_9ACTN</name>
<comment type="caution">
    <text evidence="2">The sequence shown here is derived from an EMBL/GenBank/DDBJ whole genome shotgun (WGS) entry which is preliminary data.</text>
</comment>
<reference evidence="3" key="1">
    <citation type="journal article" date="2019" name="Int. J. Syst. Evol. Microbiol.">
        <title>The Global Catalogue of Microorganisms (GCM) 10K type strain sequencing project: providing services to taxonomists for standard genome sequencing and annotation.</title>
        <authorList>
            <consortium name="The Broad Institute Genomics Platform"/>
            <consortium name="The Broad Institute Genome Sequencing Center for Infectious Disease"/>
            <person name="Wu L."/>
            <person name="Ma J."/>
        </authorList>
    </citation>
    <scope>NUCLEOTIDE SEQUENCE [LARGE SCALE GENOMIC DNA]</scope>
    <source>
        <strain evidence="3">JCM 16929</strain>
    </source>
</reference>
<keyword evidence="1" id="KW-1133">Transmembrane helix</keyword>